<accession>A0ABV2PZZ6</accession>
<sequence length="58" mass="6286">MATNMKKAQELLFDSLGATNFKMYPGFSRDSTPEEIAGEISNAIEQISGGDFDEVALV</sequence>
<dbReference type="Proteomes" id="UP001549251">
    <property type="component" value="Unassembled WGS sequence"/>
</dbReference>
<proteinExistence type="predicted"/>
<comment type="caution">
    <text evidence="1">The sequence shown here is derived from an EMBL/GenBank/DDBJ whole genome shotgun (WGS) entry which is preliminary data.</text>
</comment>
<organism evidence="1 2">
    <name type="scientific">Rhodanobacter soli</name>
    <dbReference type="NCBI Taxonomy" id="590609"/>
    <lineage>
        <taxon>Bacteria</taxon>
        <taxon>Pseudomonadati</taxon>
        <taxon>Pseudomonadota</taxon>
        <taxon>Gammaproteobacteria</taxon>
        <taxon>Lysobacterales</taxon>
        <taxon>Rhodanobacteraceae</taxon>
        <taxon>Rhodanobacter</taxon>
    </lineage>
</organism>
<gene>
    <name evidence="1" type="ORF">ABIE04_003007</name>
</gene>
<dbReference type="EMBL" id="JBEPSD010000003">
    <property type="protein sequence ID" value="MET4570628.1"/>
    <property type="molecule type" value="Genomic_DNA"/>
</dbReference>
<dbReference type="RefSeq" id="WP_354551972.1">
    <property type="nucleotide sequence ID" value="NZ_JBEPSD010000003.1"/>
</dbReference>
<reference evidence="1 2" key="1">
    <citation type="submission" date="2024-06" db="EMBL/GenBank/DDBJ databases">
        <title>Sorghum-associated microbial communities from plants grown in Nebraska, USA.</title>
        <authorList>
            <person name="Schachtman D."/>
        </authorList>
    </citation>
    <scope>NUCLEOTIDE SEQUENCE [LARGE SCALE GENOMIC DNA]</scope>
    <source>
        <strain evidence="1 2">1757</strain>
    </source>
</reference>
<name>A0ABV2PZZ6_9GAMM</name>
<keyword evidence="2" id="KW-1185">Reference proteome</keyword>
<protein>
    <submittedName>
        <fullName evidence="1">Uncharacterized protein</fullName>
    </submittedName>
</protein>
<evidence type="ECO:0000313" key="1">
    <source>
        <dbReference type="EMBL" id="MET4570628.1"/>
    </source>
</evidence>
<evidence type="ECO:0000313" key="2">
    <source>
        <dbReference type="Proteomes" id="UP001549251"/>
    </source>
</evidence>